<dbReference type="PANTHER" id="PTHR11693">
    <property type="entry name" value="ATP SYNTHASE GAMMA CHAIN"/>
    <property type="match status" value="1"/>
</dbReference>
<dbReference type="EMBL" id="CADIKZ010000001">
    <property type="protein sequence ID" value="CAB3817256.1"/>
    <property type="molecule type" value="Genomic_DNA"/>
</dbReference>
<dbReference type="GO" id="GO:0045259">
    <property type="term" value="C:proton-transporting ATP synthase complex"/>
    <property type="evidence" value="ECO:0007669"/>
    <property type="project" value="UniProtKB-KW"/>
</dbReference>
<dbReference type="PANTHER" id="PTHR11693:SF22">
    <property type="entry name" value="ATP SYNTHASE SUBUNIT GAMMA, MITOCHONDRIAL"/>
    <property type="match status" value="1"/>
</dbReference>
<keyword evidence="7" id="KW-0472">Membrane</keyword>
<sequence length="318" mass="34000">MTRLAQIQSHLAGMGELRDIMGAMRSLAGVRVQESQHALPGIRRYAQSMADAIDGVLLLMPVDVAAPRHGPGCRVLVLCTSEHGFVGGFNEHLLEAGIAALEPTDLLFMLGSRGAALAFERGRAIAWSMPMATRLSGAPDAINRLTNELYARIARGEVARVEVMFGRYRQGAATAIERHPLLPLDAPRRAAAPAPQAPLHNLAPRPLLEKLIAEYVFARLMEAAVESIVSENAARFAAMESAHDNVEKKLAGLQKDARQARQTEITSELLDLITGAEALTKKHGAAESGLSCQGESHARQTQPPGATPISAPRQSAAP</sequence>
<keyword evidence="4" id="KW-0813">Transport</keyword>
<dbReference type="Proteomes" id="UP000494203">
    <property type="component" value="Unassembled WGS sequence"/>
</dbReference>
<protein>
    <submittedName>
        <fullName evidence="12">ATP synthase gamma chain</fullName>
    </submittedName>
</protein>
<evidence type="ECO:0000313" key="13">
    <source>
        <dbReference type="Proteomes" id="UP000494203"/>
    </source>
</evidence>
<dbReference type="AlphaFoldDB" id="A0A6S7DB52"/>
<proteinExistence type="inferred from homology"/>
<comment type="function">
    <text evidence="1">Produces ATP from ADP in the presence of a proton gradient across the membrane. The gamma chain is believed to be important in regulating ATPase activity and the flow of protons through the CF(0) complex.</text>
</comment>
<feature type="coiled-coil region" evidence="10">
    <location>
        <begin position="236"/>
        <end position="263"/>
    </location>
</feature>
<evidence type="ECO:0000256" key="7">
    <source>
        <dbReference type="ARBA" id="ARBA00023136"/>
    </source>
</evidence>
<dbReference type="GO" id="GO:0046933">
    <property type="term" value="F:proton-transporting ATP synthase activity, rotational mechanism"/>
    <property type="evidence" value="ECO:0007669"/>
    <property type="project" value="InterPro"/>
</dbReference>
<dbReference type="RefSeq" id="WP_175139718.1">
    <property type="nucleotide sequence ID" value="NZ_CADIKZ010000001.1"/>
</dbReference>
<evidence type="ECO:0000256" key="8">
    <source>
        <dbReference type="ARBA" id="ARBA00023196"/>
    </source>
</evidence>
<evidence type="ECO:0000256" key="5">
    <source>
        <dbReference type="ARBA" id="ARBA00022781"/>
    </source>
</evidence>
<keyword evidence="10" id="KW-0175">Coiled coil</keyword>
<keyword evidence="6" id="KW-0406">Ion transport</keyword>
<comment type="similarity">
    <text evidence="3">Belongs to the ATPase gamma chain family.</text>
</comment>
<dbReference type="Pfam" id="PF00231">
    <property type="entry name" value="ATP-synt"/>
    <property type="match status" value="1"/>
</dbReference>
<name>A0A6S7DB52_9BURK</name>
<dbReference type="SUPFAM" id="SSF52943">
    <property type="entry name" value="ATP synthase (F1-ATPase), gamma subunit"/>
    <property type="match status" value="1"/>
</dbReference>
<comment type="subcellular location">
    <subcellularLocation>
        <location evidence="2">Membrane</location>
        <topology evidence="2">Peripheral membrane protein</topology>
    </subcellularLocation>
</comment>
<dbReference type="Gene3D" id="1.10.287.80">
    <property type="entry name" value="ATP synthase, gamma subunit, helix hairpin domain"/>
    <property type="match status" value="1"/>
</dbReference>
<feature type="compositionally biased region" description="Polar residues" evidence="11">
    <location>
        <begin position="290"/>
        <end position="304"/>
    </location>
</feature>
<dbReference type="InterPro" id="IPR000131">
    <property type="entry name" value="ATP_synth_F1_gsu"/>
</dbReference>
<evidence type="ECO:0000313" key="12">
    <source>
        <dbReference type="EMBL" id="CAB3817256.1"/>
    </source>
</evidence>
<keyword evidence="5" id="KW-0375">Hydrogen ion transport</keyword>
<organism evidence="12 13">
    <name type="scientific">Achromobacter pulmonis</name>
    <dbReference type="NCBI Taxonomy" id="1389932"/>
    <lineage>
        <taxon>Bacteria</taxon>
        <taxon>Pseudomonadati</taxon>
        <taxon>Pseudomonadota</taxon>
        <taxon>Betaproteobacteria</taxon>
        <taxon>Burkholderiales</taxon>
        <taxon>Alcaligenaceae</taxon>
        <taxon>Achromobacter</taxon>
    </lineage>
</organism>
<dbReference type="PRINTS" id="PR00126">
    <property type="entry name" value="ATPASEGAMMA"/>
</dbReference>
<evidence type="ECO:0000256" key="11">
    <source>
        <dbReference type="SAM" id="MobiDB-lite"/>
    </source>
</evidence>
<dbReference type="PROSITE" id="PS00153">
    <property type="entry name" value="ATPASE_GAMMA"/>
    <property type="match status" value="1"/>
</dbReference>
<evidence type="ECO:0000256" key="10">
    <source>
        <dbReference type="SAM" id="Coils"/>
    </source>
</evidence>
<evidence type="ECO:0000256" key="9">
    <source>
        <dbReference type="ARBA" id="ARBA00023310"/>
    </source>
</evidence>
<keyword evidence="13" id="KW-1185">Reference proteome</keyword>
<evidence type="ECO:0000256" key="4">
    <source>
        <dbReference type="ARBA" id="ARBA00022448"/>
    </source>
</evidence>
<evidence type="ECO:0000256" key="1">
    <source>
        <dbReference type="ARBA" id="ARBA00003456"/>
    </source>
</evidence>
<dbReference type="Gene3D" id="3.40.1380.10">
    <property type="match status" value="1"/>
</dbReference>
<evidence type="ECO:0000256" key="3">
    <source>
        <dbReference type="ARBA" id="ARBA00007681"/>
    </source>
</evidence>
<gene>
    <name evidence="12" type="primary">atpG_1</name>
    <name evidence="12" type="ORF">LMG26788_00080</name>
</gene>
<accession>A0A6S7DB52</accession>
<reference evidence="12 13" key="1">
    <citation type="submission" date="2020-04" db="EMBL/GenBank/DDBJ databases">
        <authorList>
            <person name="De Canck E."/>
        </authorList>
    </citation>
    <scope>NUCLEOTIDE SEQUENCE [LARGE SCALE GENOMIC DNA]</scope>
    <source>
        <strain evidence="12 13">LMG 26788</strain>
    </source>
</reference>
<feature type="region of interest" description="Disordered" evidence="11">
    <location>
        <begin position="283"/>
        <end position="318"/>
    </location>
</feature>
<dbReference type="InterPro" id="IPR023632">
    <property type="entry name" value="ATP_synth_F1_gsu_CS"/>
</dbReference>
<keyword evidence="8" id="KW-0139">CF(1)</keyword>
<evidence type="ECO:0000256" key="6">
    <source>
        <dbReference type="ARBA" id="ARBA00023065"/>
    </source>
</evidence>
<evidence type="ECO:0000256" key="2">
    <source>
        <dbReference type="ARBA" id="ARBA00004170"/>
    </source>
</evidence>
<keyword evidence="9" id="KW-0066">ATP synthesis</keyword>
<dbReference type="InterPro" id="IPR035968">
    <property type="entry name" value="ATP_synth_F1_ATPase_gsu"/>
</dbReference>